<comment type="similarity">
    <text evidence="2">Belongs to the bacterial solute-binding protein SsuA/TauA family.</text>
</comment>
<evidence type="ECO:0000256" key="2">
    <source>
        <dbReference type="ARBA" id="ARBA00010742"/>
    </source>
</evidence>
<feature type="signal peptide" evidence="4">
    <location>
        <begin position="1"/>
        <end position="21"/>
    </location>
</feature>
<evidence type="ECO:0000256" key="1">
    <source>
        <dbReference type="ARBA" id="ARBA00004418"/>
    </source>
</evidence>
<dbReference type="EMBL" id="FOOK01000014">
    <property type="protein sequence ID" value="SFG05745.1"/>
    <property type="molecule type" value="Genomic_DNA"/>
</dbReference>
<name>A0A1I2NP17_9BACL</name>
<evidence type="ECO:0000256" key="4">
    <source>
        <dbReference type="SAM" id="SignalP"/>
    </source>
</evidence>
<dbReference type="RefSeq" id="WP_177199069.1">
    <property type="nucleotide sequence ID" value="NZ_FOOK01000014.1"/>
</dbReference>
<dbReference type="GO" id="GO:0042597">
    <property type="term" value="C:periplasmic space"/>
    <property type="evidence" value="ECO:0007669"/>
    <property type="project" value="UniProtKB-SubCell"/>
</dbReference>
<proteinExistence type="inferred from homology"/>
<reference evidence="6 7" key="1">
    <citation type="submission" date="2016-10" db="EMBL/GenBank/DDBJ databases">
        <authorList>
            <person name="de Groot N.N."/>
        </authorList>
    </citation>
    <scope>NUCLEOTIDE SEQUENCE [LARGE SCALE GENOMIC DNA]</scope>
    <source>
        <strain evidence="6 7">DSM 44945</strain>
    </source>
</reference>
<dbReference type="STRING" id="201973.SAMN04488025_1149"/>
<dbReference type="InterPro" id="IPR001638">
    <property type="entry name" value="Solute-binding_3/MltF_N"/>
</dbReference>
<dbReference type="PANTHER" id="PTHR30024:SF47">
    <property type="entry name" value="TAURINE-BINDING PERIPLASMIC PROTEIN"/>
    <property type="match status" value="1"/>
</dbReference>
<comment type="subcellular location">
    <subcellularLocation>
        <location evidence="1">Periplasm</location>
    </subcellularLocation>
</comment>
<gene>
    <name evidence="6" type="ORF">SAMN04488025_1149</name>
</gene>
<dbReference type="GO" id="GO:0042918">
    <property type="term" value="P:alkanesulfonate transmembrane transport"/>
    <property type="evidence" value="ECO:0007669"/>
    <property type="project" value="TreeGrafter"/>
</dbReference>
<keyword evidence="3 4" id="KW-0732">Signal</keyword>
<feature type="chain" id="PRO_5011687217" evidence="4">
    <location>
        <begin position="22"/>
        <end position="344"/>
    </location>
</feature>
<dbReference type="SUPFAM" id="SSF53850">
    <property type="entry name" value="Periplasmic binding protein-like II"/>
    <property type="match status" value="1"/>
</dbReference>
<keyword evidence="7" id="KW-1185">Reference proteome</keyword>
<sequence length="344" mass="36966">MRKNRRRIAAFALAVLLPVLAACGGGSGGGSSAGGTIDVTIGVGGQASIVYLPTTLAQQLGYYEEEGLNVTLQDFQGGAKSLEALMGGSVDVVSGYYDHTNQMAAKGQKLKSFVTMLRYPGLVMAVSPETDKPIGKIEDLKGAVVGVSAPGSSTHLFLNYLLSKKGLDPRKDVSVIGIGLTGTAIAAMEKGEVDAAVLTDPAATQLAKRHPDLKILMDTRTAEGVKQAFGTETYPASVLYSKAEWIEQNPEAARRLARAIQRTLKWIQQHSPREIAEKMPSRFHGGDESTYVEAIDHTMPMFSPDGVMHPEGPQAVKEVLSLSLEEVRRAKFDLKETYTNEFVQ</sequence>
<evidence type="ECO:0000313" key="7">
    <source>
        <dbReference type="Proteomes" id="UP000198661"/>
    </source>
</evidence>
<dbReference type="InterPro" id="IPR015168">
    <property type="entry name" value="SsuA/THI5"/>
</dbReference>
<dbReference type="SMART" id="SM00062">
    <property type="entry name" value="PBPb"/>
    <property type="match status" value="1"/>
</dbReference>
<organism evidence="6 7">
    <name type="scientific">Planifilum fulgidum</name>
    <dbReference type="NCBI Taxonomy" id="201973"/>
    <lineage>
        <taxon>Bacteria</taxon>
        <taxon>Bacillati</taxon>
        <taxon>Bacillota</taxon>
        <taxon>Bacilli</taxon>
        <taxon>Bacillales</taxon>
        <taxon>Thermoactinomycetaceae</taxon>
        <taxon>Planifilum</taxon>
    </lineage>
</organism>
<feature type="domain" description="Solute-binding protein family 3/N-terminal" evidence="5">
    <location>
        <begin position="38"/>
        <end position="270"/>
    </location>
</feature>
<protein>
    <submittedName>
        <fullName evidence="6">NitT/TauT family transport system substrate-binding protein</fullName>
    </submittedName>
</protein>
<dbReference type="Pfam" id="PF09084">
    <property type="entry name" value="NMT1"/>
    <property type="match status" value="1"/>
</dbReference>
<dbReference type="AlphaFoldDB" id="A0A1I2NP17"/>
<evidence type="ECO:0000259" key="5">
    <source>
        <dbReference type="SMART" id="SM00062"/>
    </source>
</evidence>
<dbReference type="Gene3D" id="3.40.190.10">
    <property type="entry name" value="Periplasmic binding protein-like II"/>
    <property type="match status" value="2"/>
</dbReference>
<accession>A0A1I2NP17</accession>
<dbReference type="PANTHER" id="PTHR30024">
    <property type="entry name" value="ALIPHATIC SULFONATES-BINDING PROTEIN-RELATED"/>
    <property type="match status" value="1"/>
</dbReference>
<dbReference type="PROSITE" id="PS51257">
    <property type="entry name" value="PROKAR_LIPOPROTEIN"/>
    <property type="match status" value="1"/>
</dbReference>
<evidence type="ECO:0000313" key="6">
    <source>
        <dbReference type="EMBL" id="SFG05745.1"/>
    </source>
</evidence>
<evidence type="ECO:0000256" key="3">
    <source>
        <dbReference type="ARBA" id="ARBA00022729"/>
    </source>
</evidence>
<dbReference type="Proteomes" id="UP000198661">
    <property type="component" value="Unassembled WGS sequence"/>
</dbReference>